<name>A0A0R2H4J1_9LACO</name>
<evidence type="ECO:0000313" key="4">
    <source>
        <dbReference type="Proteomes" id="UP000051639"/>
    </source>
</evidence>
<sequence length="355" mass="38686">MMATIIKGMNAMLYLDLQNGGELLKDMLTFQALPEFLQQHPRFAGQTLLYFYSPVRPTVICGHFQNVYREVDLSYLRAHEIALVRRNSGGGAVYVDAGDLTYVYIAPAGADKNAQLKQYLQPILAALRELGIDAQMTGRNDLTYRGRKFSGMSFAKVGKQMSYGGTLMFDVDTATASHVLTPSPAKLANRGIHSVRQRVINLKPYLKQAGFTVKDLQAAILRQVARVNDLQTTQLTSTEWAAVQTLAQQKYGQPSWIYGHNRTPYYVDAYFPGVGNFGIGFAVQAQRLSQVSLVGDLLTFDQSQATALEKALSGVPLAVDPIKAVLQQGGLATALAPSAPAVLAAKMVAALAHEN</sequence>
<dbReference type="GO" id="GO:0017118">
    <property type="term" value="F:lipoyltransferase activity"/>
    <property type="evidence" value="ECO:0007669"/>
    <property type="project" value="TreeGrafter"/>
</dbReference>
<dbReference type="PATRIC" id="fig|148604.4.peg.1860"/>
<dbReference type="Pfam" id="PF21948">
    <property type="entry name" value="LplA-B_cat"/>
    <property type="match status" value="1"/>
</dbReference>
<dbReference type="AlphaFoldDB" id="A0A0R2H4J1"/>
<dbReference type="GO" id="GO:0016874">
    <property type="term" value="F:ligase activity"/>
    <property type="evidence" value="ECO:0007669"/>
    <property type="project" value="UniProtKB-KW"/>
</dbReference>
<protein>
    <submittedName>
        <fullName evidence="3">Lipoate--protein ligase</fullName>
    </submittedName>
</protein>
<dbReference type="InterPro" id="IPR004562">
    <property type="entry name" value="LipoylTrfase_LipoateP_Ligase"/>
</dbReference>
<dbReference type="eggNOG" id="COG0095">
    <property type="taxonomic scope" value="Bacteria"/>
</dbReference>
<comment type="pathway">
    <text evidence="1">Protein modification; protein lipoylation via exogenous pathway; protein N(6)-(lipoyl)lysine from lipoate: step 2/2.</text>
</comment>
<comment type="caution">
    <text evidence="3">The sequence shown here is derived from an EMBL/GenBank/DDBJ whole genome shotgun (WGS) entry which is preliminary data.</text>
</comment>
<dbReference type="UniPathway" id="UPA00537">
    <property type="reaction ID" value="UER00595"/>
</dbReference>
<dbReference type="STRING" id="1203076.GCA_000312405_01635"/>
<dbReference type="Gene3D" id="3.30.930.10">
    <property type="entry name" value="Bira Bifunctional Protein, Domain 2"/>
    <property type="match status" value="1"/>
</dbReference>
<gene>
    <name evidence="3" type="ORF">IV41_GL001801</name>
</gene>
<dbReference type="GO" id="GO:0005737">
    <property type="term" value="C:cytoplasm"/>
    <property type="evidence" value="ECO:0007669"/>
    <property type="project" value="TreeGrafter"/>
</dbReference>
<organism evidence="3 4">
    <name type="scientific">Limosilactobacillus ingluviei</name>
    <dbReference type="NCBI Taxonomy" id="148604"/>
    <lineage>
        <taxon>Bacteria</taxon>
        <taxon>Bacillati</taxon>
        <taxon>Bacillota</taxon>
        <taxon>Bacilli</taxon>
        <taxon>Lactobacillales</taxon>
        <taxon>Lactobacillaceae</taxon>
        <taxon>Limosilactobacillus</taxon>
    </lineage>
</organism>
<evidence type="ECO:0000259" key="2">
    <source>
        <dbReference type="PROSITE" id="PS51733"/>
    </source>
</evidence>
<dbReference type="CDD" id="cd16443">
    <property type="entry name" value="LplA"/>
    <property type="match status" value="1"/>
</dbReference>
<proteinExistence type="predicted"/>
<keyword evidence="3" id="KW-0436">Ligase</keyword>
<dbReference type="PROSITE" id="PS51733">
    <property type="entry name" value="BPL_LPL_CATALYTIC"/>
    <property type="match status" value="1"/>
</dbReference>
<dbReference type="Proteomes" id="UP000051639">
    <property type="component" value="Unassembled WGS sequence"/>
</dbReference>
<dbReference type="InterPro" id="IPR045864">
    <property type="entry name" value="aa-tRNA-synth_II/BPL/LPL"/>
</dbReference>
<dbReference type="SUPFAM" id="SSF55681">
    <property type="entry name" value="Class II aaRS and biotin synthetases"/>
    <property type="match status" value="1"/>
</dbReference>
<dbReference type="EMBL" id="JQBA01000007">
    <property type="protein sequence ID" value="KRN44935.1"/>
    <property type="molecule type" value="Genomic_DNA"/>
</dbReference>
<reference evidence="3 4" key="1">
    <citation type="journal article" date="2015" name="Genome Announc.">
        <title>Expanding the biotechnology potential of lactobacilli through comparative genomics of 213 strains and associated genera.</title>
        <authorList>
            <person name="Sun Z."/>
            <person name="Harris H.M."/>
            <person name="McCann A."/>
            <person name="Guo C."/>
            <person name="Argimon S."/>
            <person name="Zhang W."/>
            <person name="Yang X."/>
            <person name="Jeffery I.B."/>
            <person name="Cooney J.C."/>
            <person name="Kagawa T.F."/>
            <person name="Liu W."/>
            <person name="Song Y."/>
            <person name="Salvetti E."/>
            <person name="Wrobel A."/>
            <person name="Rasinkangas P."/>
            <person name="Parkhill J."/>
            <person name="Rea M.C."/>
            <person name="O'Sullivan O."/>
            <person name="Ritari J."/>
            <person name="Douillard F.P."/>
            <person name="Paul Ross R."/>
            <person name="Yang R."/>
            <person name="Briner A.E."/>
            <person name="Felis G.E."/>
            <person name="de Vos W.M."/>
            <person name="Barrangou R."/>
            <person name="Klaenhammer T.R."/>
            <person name="Caufield P.W."/>
            <person name="Cui Y."/>
            <person name="Zhang H."/>
            <person name="O'Toole P.W."/>
        </authorList>
    </citation>
    <scope>NUCLEOTIDE SEQUENCE [LARGE SCALE GENOMIC DNA]</scope>
    <source>
        <strain evidence="3 4">DSM 14792</strain>
    </source>
</reference>
<dbReference type="GO" id="GO:0140096">
    <property type="term" value="F:catalytic activity, acting on a protein"/>
    <property type="evidence" value="ECO:0007669"/>
    <property type="project" value="UniProtKB-ARBA"/>
</dbReference>
<dbReference type="GO" id="GO:0009249">
    <property type="term" value="P:protein lipoylation"/>
    <property type="evidence" value="ECO:0007669"/>
    <property type="project" value="InterPro"/>
</dbReference>
<keyword evidence="4" id="KW-1185">Reference proteome</keyword>
<dbReference type="PANTHER" id="PTHR12561:SF3">
    <property type="entry name" value="LIPOYLTRANSFERASE 1, MITOCHONDRIAL"/>
    <property type="match status" value="1"/>
</dbReference>
<evidence type="ECO:0000256" key="1">
    <source>
        <dbReference type="ARBA" id="ARBA00005085"/>
    </source>
</evidence>
<dbReference type="OrthoDB" id="9788148at2"/>
<accession>A0A0R2H4J1</accession>
<evidence type="ECO:0000313" key="3">
    <source>
        <dbReference type="EMBL" id="KRN44935.1"/>
    </source>
</evidence>
<dbReference type="PANTHER" id="PTHR12561">
    <property type="entry name" value="LIPOATE-PROTEIN LIGASE"/>
    <property type="match status" value="1"/>
</dbReference>
<dbReference type="InterPro" id="IPR004143">
    <property type="entry name" value="BPL_LPL_catalytic"/>
</dbReference>
<feature type="domain" description="BPL/LPL catalytic" evidence="2">
    <location>
        <begin position="42"/>
        <end position="232"/>
    </location>
</feature>
<dbReference type="RefSeq" id="WP_082623384.1">
    <property type="nucleotide sequence ID" value="NZ_JQBA01000007.1"/>
</dbReference>